<evidence type="ECO:0008006" key="4">
    <source>
        <dbReference type="Google" id="ProtNLM"/>
    </source>
</evidence>
<evidence type="ECO:0000313" key="2">
    <source>
        <dbReference type="EMBL" id="PKD18386.1"/>
    </source>
</evidence>
<reference evidence="2 3" key="1">
    <citation type="submission" date="2015-10" db="EMBL/GenBank/DDBJ databases">
        <title>Draft genome sequence of Salegentibacter salinarum KCTC 12975.</title>
        <authorList>
            <person name="Lin W."/>
            <person name="Zheng Q."/>
        </authorList>
    </citation>
    <scope>NUCLEOTIDE SEQUENCE [LARGE SCALE GENOMIC DNA]</scope>
    <source>
        <strain evidence="2 3">KCTC 12975</strain>
    </source>
</reference>
<gene>
    <name evidence="2" type="ORF">APR41_04340</name>
</gene>
<dbReference type="RefSeq" id="WP_079712017.1">
    <property type="nucleotide sequence ID" value="NZ_FUZC01000002.1"/>
</dbReference>
<organism evidence="2 3">
    <name type="scientific">Salegentibacter salinarum</name>
    <dbReference type="NCBI Taxonomy" id="447422"/>
    <lineage>
        <taxon>Bacteria</taxon>
        <taxon>Pseudomonadati</taxon>
        <taxon>Bacteroidota</taxon>
        <taxon>Flavobacteriia</taxon>
        <taxon>Flavobacteriales</taxon>
        <taxon>Flavobacteriaceae</taxon>
        <taxon>Salegentibacter</taxon>
    </lineage>
</organism>
<name>A0A2N0TUJ9_9FLAO</name>
<feature type="signal peptide" evidence="1">
    <location>
        <begin position="1"/>
        <end position="24"/>
    </location>
</feature>
<dbReference type="EMBL" id="LKTS01000023">
    <property type="protein sequence ID" value="PKD18386.1"/>
    <property type="molecule type" value="Genomic_DNA"/>
</dbReference>
<protein>
    <recommendedName>
        <fullName evidence="4">Outer membrane protein beta-barrel domain-containing protein</fullName>
    </recommendedName>
</protein>
<proteinExistence type="predicted"/>
<dbReference type="OrthoDB" id="1447694at2"/>
<comment type="caution">
    <text evidence="2">The sequence shown here is derived from an EMBL/GenBank/DDBJ whole genome shotgun (WGS) entry which is preliminary data.</text>
</comment>
<evidence type="ECO:0000313" key="3">
    <source>
        <dbReference type="Proteomes" id="UP000232673"/>
    </source>
</evidence>
<keyword evidence="1" id="KW-0732">Signal</keyword>
<sequence>MKKLRSSIHLLAFIILLPFSNLEAQEQSETLNNPELSSSNFYTSRYQAQNAFNGLGYYKLYNQTFNYETDKLLITLGAGFLEQNTIFNNMAPGIHGSISANFEYKFNQRFSFYLFGRYLTPSLNEEGRINTPHMELLYPQSEVSAGLRGNFNNVNIDVGASTLFGNQPELNTLLRTKVSIGF</sequence>
<evidence type="ECO:0000256" key="1">
    <source>
        <dbReference type="SAM" id="SignalP"/>
    </source>
</evidence>
<accession>A0A2N0TUJ9</accession>
<feature type="chain" id="PRO_5014638169" description="Outer membrane protein beta-barrel domain-containing protein" evidence="1">
    <location>
        <begin position="25"/>
        <end position="182"/>
    </location>
</feature>
<dbReference type="Proteomes" id="UP000232673">
    <property type="component" value="Unassembled WGS sequence"/>
</dbReference>
<dbReference type="AlphaFoldDB" id="A0A2N0TUJ9"/>
<keyword evidence="3" id="KW-1185">Reference proteome</keyword>